<accession>M6W064</accession>
<sequence>MNHYEDNSETSFFKEVYSLVKKVPKGKVTSYGRIAALLGKPRAARAVGYALNALSKGQEQKVPWQRVINSQGKISFRGDTGRSILQKKMLEDEGVKFDSTETIDLKVFGWPDTIPEKFAHKKRKTCSGTEFDQKDNRSFCRIKNRI</sequence>
<dbReference type="AlphaFoldDB" id="M6W064"/>
<dbReference type="InterPro" id="IPR036388">
    <property type="entry name" value="WH-like_DNA-bd_sf"/>
</dbReference>
<organism evidence="3 4">
    <name type="scientific">Leptospira borgpetersenii serovar Pomona str. 200901868</name>
    <dbReference type="NCBI Taxonomy" id="1192866"/>
    <lineage>
        <taxon>Bacteria</taxon>
        <taxon>Pseudomonadati</taxon>
        <taxon>Spirochaetota</taxon>
        <taxon>Spirochaetia</taxon>
        <taxon>Leptospirales</taxon>
        <taxon>Leptospiraceae</taxon>
        <taxon>Leptospira</taxon>
    </lineage>
</organism>
<dbReference type="NCBIfam" id="TIGR00589">
    <property type="entry name" value="ogt"/>
    <property type="match status" value="1"/>
</dbReference>
<gene>
    <name evidence="3" type="ORF">LEP1GSC133_0072</name>
</gene>
<dbReference type="Gene3D" id="1.10.10.10">
    <property type="entry name" value="Winged helix-like DNA-binding domain superfamily/Winged helix DNA-binding domain"/>
    <property type="match status" value="1"/>
</dbReference>
<evidence type="ECO:0000313" key="4">
    <source>
        <dbReference type="Proteomes" id="UP000012159"/>
    </source>
</evidence>
<dbReference type="GO" id="GO:0032259">
    <property type="term" value="P:methylation"/>
    <property type="evidence" value="ECO:0007669"/>
    <property type="project" value="UniProtKB-KW"/>
</dbReference>
<dbReference type="InterPro" id="IPR014048">
    <property type="entry name" value="MethylDNA_cys_MeTrfase_DNA-bd"/>
</dbReference>
<dbReference type="STRING" id="1192866.LEP1GSC133_0072"/>
<dbReference type="Pfam" id="PF01035">
    <property type="entry name" value="DNA_binding_1"/>
    <property type="match status" value="1"/>
</dbReference>
<name>M6W064_LEPBO</name>
<evidence type="ECO:0000313" key="3">
    <source>
        <dbReference type="EMBL" id="EMO60811.1"/>
    </source>
</evidence>
<dbReference type="CDD" id="cd06445">
    <property type="entry name" value="ATase"/>
    <property type="match status" value="1"/>
</dbReference>
<reference evidence="3 4" key="1">
    <citation type="submission" date="2013-01" db="EMBL/GenBank/DDBJ databases">
        <authorList>
            <person name="Harkins D.M."/>
            <person name="Durkin A.S."/>
            <person name="Brinkac L.M."/>
            <person name="Haft D.H."/>
            <person name="Selengut J.D."/>
            <person name="Sanka R."/>
            <person name="DePew J."/>
            <person name="Purushe J."/>
            <person name="Picardeau M."/>
            <person name="Werts C."/>
            <person name="Goarant C."/>
            <person name="Vinetz J.M."/>
            <person name="Sutton G.G."/>
            <person name="Nierman W.C."/>
            <person name="Fouts D.E."/>
        </authorList>
    </citation>
    <scope>NUCLEOTIDE SEQUENCE [LARGE SCALE GENOMIC DNA]</scope>
    <source>
        <strain evidence="3 4">200901868</strain>
    </source>
</reference>
<evidence type="ECO:0000259" key="2">
    <source>
        <dbReference type="Pfam" id="PF01035"/>
    </source>
</evidence>
<comment type="caution">
    <text evidence="3">The sequence shown here is derived from an EMBL/GenBank/DDBJ whole genome shotgun (WGS) entry which is preliminary data.</text>
</comment>
<dbReference type="GO" id="GO:0006281">
    <property type="term" value="P:DNA repair"/>
    <property type="evidence" value="ECO:0007669"/>
    <property type="project" value="InterPro"/>
</dbReference>
<dbReference type="GO" id="GO:0003677">
    <property type="term" value="F:DNA binding"/>
    <property type="evidence" value="ECO:0007669"/>
    <property type="project" value="UniProtKB-KW"/>
</dbReference>
<keyword evidence="3" id="KW-0489">Methyltransferase</keyword>
<keyword evidence="3" id="KW-0238">DNA-binding</keyword>
<dbReference type="PANTHER" id="PTHR42942:SF1">
    <property type="entry name" value="ALKYLTRANSFERASE-LIKE PROTEIN 1"/>
    <property type="match status" value="1"/>
</dbReference>
<dbReference type="Proteomes" id="UP000012159">
    <property type="component" value="Unassembled WGS sequence"/>
</dbReference>
<keyword evidence="1" id="KW-0227">DNA damage</keyword>
<feature type="domain" description="Methylated-DNA-[protein]-cysteine S-methyltransferase DNA binding" evidence="2">
    <location>
        <begin position="12"/>
        <end position="95"/>
    </location>
</feature>
<keyword evidence="3" id="KW-0808">Transferase</keyword>
<protein>
    <submittedName>
        <fullName evidence="3">DNA-binding protein, methylated-DNA-[protein]-cysteine S-methyltransferase family</fullName>
        <ecNumber evidence="3">2.1.1.63</ecNumber>
    </submittedName>
</protein>
<evidence type="ECO:0000256" key="1">
    <source>
        <dbReference type="ARBA" id="ARBA00022763"/>
    </source>
</evidence>
<dbReference type="PANTHER" id="PTHR42942">
    <property type="entry name" value="6-O-METHYLGUANINE DNA METHYLTRANSFERASE"/>
    <property type="match status" value="1"/>
</dbReference>
<dbReference type="EMBL" id="AKWF02000113">
    <property type="protein sequence ID" value="EMO60811.1"/>
    <property type="molecule type" value="Genomic_DNA"/>
</dbReference>
<dbReference type="GO" id="GO:0003908">
    <property type="term" value="F:methylated-DNA-[protein]-cysteine S-methyltransferase activity"/>
    <property type="evidence" value="ECO:0007669"/>
    <property type="project" value="UniProtKB-EC"/>
</dbReference>
<proteinExistence type="predicted"/>
<dbReference type="InterPro" id="IPR052520">
    <property type="entry name" value="ATL_DNA_repair"/>
</dbReference>
<dbReference type="EC" id="2.1.1.63" evidence="3"/>
<dbReference type="InterPro" id="IPR036217">
    <property type="entry name" value="MethylDNA_cys_MeTrfase_DNAb"/>
</dbReference>
<dbReference type="SUPFAM" id="SSF46767">
    <property type="entry name" value="Methylated DNA-protein cysteine methyltransferase, C-terminal domain"/>
    <property type="match status" value="1"/>
</dbReference>